<sequence>MKKITISNYEIEPAWLIGLVACLLVPGFQIFILPVLVLAIVYGVHKIDQ</sequence>
<evidence type="ECO:0000313" key="3">
    <source>
        <dbReference type="Proteomes" id="UP001223261"/>
    </source>
</evidence>
<dbReference type="EMBL" id="CP118848">
    <property type="protein sequence ID" value="WHI59920.1"/>
    <property type="molecule type" value="Genomic_DNA"/>
</dbReference>
<gene>
    <name evidence="2" type="ORF">PYH69_14680</name>
</gene>
<accession>A0AAX3W570</accession>
<organism evidence="2 3">
    <name type="scientific">Mammaliicoccus lentus</name>
    <name type="common">Staphylococcus lentus</name>
    <dbReference type="NCBI Taxonomy" id="42858"/>
    <lineage>
        <taxon>Bacteria</taxon>
        <taxon>Bacillati</taxon>
        <taxon>Bacillota</taxon>
        <taxon>Bacilli</taxon>
        <taxon>Bacillales</taxon>
        <taxon>Staphylococcaceae</taxon>
        <taxon>Mammaliicoccus</taxon>
    </lineage>
</organism>
<keyword evidence="1" id="KW-0812">Transmembrane</keyword>
<feature type="transmembrane region" description="Helical" evidence="1">
    <location>
        <begin position="15"/>
        <end position="44"/>
    </location>
</feature>
<name>A0AAX3W570_MAMLE</name>
<evidence type="ECO:0000256" key="1">
    <source>
        <dbReference type="SAM" id="Phobius"/>
    </source>
</evidence>
<evidence type="ECO:0000313" key="2">
    <source>
        <dbReference type="EMBL" id="WHI59920.1"/>
    </source>
</evidence>
<reference evidence="2" key="1">
    <citation type="journal article" date="2023" name="Antibiotics">
        <title>Prevalence and Molecular Characterization of Methicillin-Resistant Staphylococci (MRS) and Mammaliicocci (MRM) in Dromedary Camels from Algeria: First Detection of SCCmec-mecC Hybrid in Methicillin-Resistant Mammaliicoccus lentus.</title>
        <authorList>
            <person name="Belhout C."/>
            <person name="Boyen F."/>
            <person name="Vereecke N."/>
            <person name="Theuns S."/>
            <person name="Taibi N."/>
            <person name="Stegger M."/>
            <person name="de la Fe-Rodriguez P.Y."/>
            <person name="Bouayad L."/>
            <person name="Elgroud R."/>
            <person name="Butaye P."/>
        </authorList>
    </citation>
    <scope>NUCLEOTIDE SEQUENCE</scope>
    <source>
        <strain evidence="2">7048</strain>
    </source>
</reference>
<keyword evidence="1" id="KW-1133">Transmembrane helix</keyword>
<protein>
    <submittedName>
        <fullName evidence="2">Uncharacterized protein</fullName>
    </submittedName>
</protein>
<keyword evidence="1" id="KW-0472">Membrane</keyword>
<proteinExistence type="predicted"/>
<dbReference type="RefSeq" id="WP_282862162.1">
    <property type="nucleotide sequence ID" value="NZ_CP118848.1"/>
</dbReference>
<dbReference type="Proteomes" id="UP001223261">
    <property type="component" value="Chromosome"/>
</dbReference>
<dbReference type="AlphaFoldDB" id="A0AAX3W570"/>